<protein>
    <submittedName>
        <fullName evidence="1">Uncharacterized protein</fullName>
    </submittedName>
</protein>
<accession>A0ACB9DVI8</accession>
<dbReference type="EMBL" id="CM042012">
    <property type="protein sequence ID" value="KAI3750478.1"/>
    <property type="molecule type" value="Genomic_DNA"/>
</dbReference>
<dbReference type="Proteomes" id="UP001055811">
    <property type="component" value="Linkage Group LG04"/>
</dbReference>
<keyword evidence="2" id="KW-1185">Reference proteome</keyword>
<reference evidence="1 2" key="2">
    <citation type="journal article" date="2022" name="Mol. Ecol. Resour.">
        <title>The genomes of chicory, endive, great burdock and yacon provide insights into Asteraceae paleo-polyploidization history and plant inulin production.</title>
        <authorList>
            <person name="Fan W."/>
            <person name="Wang S."/>
            <person name="Wang H."/>
            <person name="Wang A."/>
            <person name="Jiang F."/>
            <person name="Liu H."/>
            <person name="Zhao H."/>
            <person name="Xu D."/>
            <person name="Zhang Y."/>
        </authorList>
    </citation>
    <scope>NUCLEOTIDE SEQUENCE [LARGE SCALE GENOMIC DNA]</scope>
    <source>
        <strain evidence="2">cv. Punajuju</strain>
        <tissue evidence="1">Leaves</tissue>
    </source>
</reference>
<gene>
    <name evidence="1" type="ORF">L2E82_21116</name>
</gene>
<sequence length="411" mass="44805">MRSSWADFVDNTASGSDSNGVAGAPAGYVPPYLRNRLPAPSATSDSGPPPTNDRPGGYVTGGCGGGGGGWGGRDSEVWARQRSSLHTYDFINGYLTSILMAYLASESGKFPINKTMTTMQIFRITLDFIATSKLWGTGIFFKPEGGDDMSKEERKSFKQEAVLAQSCGLWNGSSVLCNSLLDGKRKCWPVDSWSRSAILSDDSLPIGVDWAIGGSGNCTQATECKGNSFCKNEETGGYRCICNEGYQGNPYLDPGCEDVNECEDTMNIRCYGNCVNTPGSYNCTCLPGYSVDGKVKDDCRPDAKGSKFPAVVFSVGTLDQLQAVAELIKRCLDLLGENRPTMKDVAMELEGLRKFTTHPWVQKQKLEESRSLLLEVEQSDLYGVPLIPYSTNEWESYSGITEMAFQENEPR</sequence>
<evidence type="ECO:0000313" key="2">
    <source>
        <dbReference type="Proteomes" id="UP001055811"/>
    </source>
</evidence>
<evidence type="ECO:0000313" key="1">
    <source>
        <dbReference type="EMBL" id="KAI3750478.1"/>
    </source>
</evidence>
<comment type="caution">
    <text evidence="1">The sequence shown here is derived from an EMBL/GenBank/DDBJ whole genome shotgun (WGS) entry which is preliminary data.</text>
</comment>
<reference evidence="2" key="1">
    <citation type="journal article" date="2022" name="Mol. Ecol. Resour.">
        <title>The genomes of chicory, endive, great burdock and yacon provide insights into Asteraceae palaeo-polyploidization history and plant inulin production.</title>
        <authorList>
            <person name="Fan W."/>
            <person name="Wang S."/>
            <person name="Wang H."/>
            <person name="Wang A."/>
            <person name="Jiang F."/>
            <person name="Liu H."/>
            <person name="Zhao H."/>
            <person name="Xu D."/>
            <person name="Zhang Y."/>
        </authorList>
    </citation>
    <scope>NUCLEOTIDE SEQUENCE [LARGE SCALE GENOMIC DNA]</scope>
    <source>
        <strain evidence="2">cv. Punajuju</strain>
    </source>
</reference>
<name>A0ACB9DVI8_CICIN</name>
<organism evidence="1 2">
    <name type="scientific">Cichorium intybus</name>
    <name type="common">Chicory</name>
    <dbReference type="NCBI Taxonomy" id="13427"/>
    <lineage>
        <taxon>Eukaryota</taxon>
        <taxon>Viridiplantae</taxon>
        <taxon>Streptophyta</taxon>
        <taxon>Embryophyta</taxon>
        <taxon>Tracheophyta</taxon>
        <taxon>Spermatophyta</taxon>
        <taxon>Magnoliopsida</taxon>
        <taxon>eudicotyledons</taxon>
        <taxon>Gunneridae</taxon>
        <taxon>Pentapetalae</taxon>
        <taxon>asterids</taxon>
        <taxon>campanulids</taxon>
        <taxon>Asterales</taxon>
        <taxon>Asteraceae</taxon>
        <taxon>Cichorioideae</taxon>
        <taxon>Cichorieae</taxon>
        <taxon>Cichoriinae</taxon>
        <taxon>Cichorium</taxon>
    </lineage>
</organism>
<proteinExistence type="predicted"/>